<protein>
    <submittedName>
        <fullName evidence="1">Uncharacterized protein</fullName>
    </submittedName>
</protein>
<proteinExistence type="predicted"/>
<dbReference type="AlphaFoldDB" id="A0A383DML6"/>
<feature type="non-terminal residue" evidence="1">
    <location>
        <position position="31"/>
    </location>
</feature>
<sequence>MDLLLPTVVAFPPCGQNAEKAALSLERDRAA</sequence>
<dbReference type="EMBL" id="UINC01218471">
    <property type="protein sequence ID" value="SVE45510.1"/>
    <property type="molecule type" value="Genomic_DNA"/>
</dbReference>
<evidence type="ECO:0000313" key="1">
    <source>
        <dbReference type="EMBL" id="SVE45510.1"/>
    </source>
</evidence>
<accession>A0A383DML6</accession>
<name>A0A383DML6_9ZZZZ</name>
<reference evidence="1" key="1">
    <citation type="submission" date="2018-05" db="EMBL/GenBank/DDBJ databases">
        <authorList>
            <person name="Lanie J.A."/>
            <person name="Ng W.-L."/>
            <person name="Kazmierczak K.M."/>
            <person name="Andrzejewski T.M."/>
            <person name="Davidsen T.M."/>
            <person name="Wayne K.J."/>
            <person name="Tettelin H."/>
            <person name="Glass J.I."/>
            <person name="Rusch D."/>
            <person name="Podicherti R."/>
            <person name="Tsui H.-C.T."/>
            <person name="Winkler M.E."/>
        </authorList>
    </citation>
    <scope>NUCLEOTIDE SEQUENCE</scope>
</reference>
<organism evidence="1">
    <name type="scientific">marine metagenome</name>
    <dbReference type="NCBI Taxonomy" id="408172"/>
    <lineage>
        <taxon>unclassified sequences</taxon>
        <taxon>metagenomes</taxon>
        <taxon>ecological metagenomes</taxon>
    </lineage>
</organism>
<gene>
    <name evidence="1" type="ORF">METZ01_LOCUS498364</name>
</gene>